<feature type="compositionally biased region" description="Low complexity" evidence="1">
    <location>
        <begin position="308"/>
        <end position="318"/>
    </location>
</feature>
<feature type="region of interest" description="Disordered" evidence="1">
    <location>
        <begin position="106"/>
        <end position="135"/>
    </location>
</feature>
<feature type="compositionally biased region" description="Polar residues" evidence="1">
    <location>
        <begin position="976"/>
        <end position="1007"/>
    </location>
</feature>
<dbReference type="Proteomes" id="UP000735302">
    <property type="component" value="Unassembled WGS sequence"/>
</dbReference>
<feature type="compositionally biased region" description="Basic and acidic residues" evidence="1">
    <location>
        <begin position="1017"/>
        <end position="1050"/>
    </location>
</feature>
<reference evidence="2 3" key="1">
    <citation type="journal article" date="2021" name="Elife">
        <title>Chloroplast acquisition without the gene transfer in kleptoplastic sea slugs, Plakobranchus ocellatus.</title>
        <authorList>
            <person name="Maeda T."/>
            <person name="Takahashi S."/>
            <person name="Yoshida T."/>
            <person name="Shimamura S."/>
            <person name="Takaki Y."/>
            <person name="Nagai Y."/>
            <person name="Toyoda A."/>
            <person name="Suzuki Y."/>
            <person name="Arimoto A."/>
            <person name="Ishii H."/>
            <person name="Satoh N."/>
            <person name="Nishiyama T."/>
            <person name="Hasebe M."/>
            <person name="Maruyama T."/>
            <person name="Minagawa J."/>
            <person name="Obokata J."/>
            <person name="Shigenobu S."/>
        </authorList>
    </citation>
    <scope>NUCLEOTIDE SEQUENCE [LARGE SCALE GENOMIC DNA]</scope>
</reference>
<feature type="compositionally biased region" description="Polar residues" evidence="1">
    <location>
        <begin position="1176"/>
        <end position="1194"/>
    </location>
</feature>
<evidence type="ECO:0000256" key="1">
    <source>
        <dbReference type="SAM" id="MobiDB-lite"/>
    </source>
</evidence>
<organism evidence="2 3">
    <name type="scientific">Plakobranchus ocellatus</name>
    <dbReference type="NCBI Taxonomy" id="259542"/>
    <lineage>
        <taxon>Eukaryota</taxon>
        <taxon>Metazoa</taxon>
        <taxon>Spiralia</taxon>
        <taxon>Lophotrochozoa</taxon>
        <taxon>Mollusca</taxon>
        <taxon>Gastropoda</taxon>
        <taxon>Heterobranchia</taxon>
        <taxon>Euthyneura</taxon>
        <taxon>Panpulmonata</taxon>
        <taxon>Sacoglossa</taxon>
        <taxon>Placobranchoidea</taxon>
        <taxon>Plakobranchidae</taxon>
        <taxon>Plakobranchus</taxon>
    </lineage>
</organism>
<feature type="compositionally biased region" description="Basic and acidic residues" evidence="1">
    <location>
        <begin position="592"/>
        <end position="614"/>
    </location>
</feature>
<feature type="region of interest" description="Disordered" evidence="1">
    <location>
        <begin position="754"/>
        <end position="1295"/>
    </location>
</feature>
<name>A0AAV4ASR9_9GAST</name>
<gene>
    <name evidence="2" type="ORF">PoB_003612100</name>
</gene>
<feature type="compositionally biased region" description="Polar residues" evidence="1">
    <location>
        <begin position="1051"/>
        <end position="1061"/>
    </location>
</feature>
<evidence type="ECO:0000313" key="3">
    <source>
        <dbReference type="Proteomes" id="UP000735302"/>
    </source>
</evidence>
<feature type="compositionally biased region" description="Basic and acidic residues" evidence="1">
    <location>
        <begin position="474"/>
        <end position="491"/>
    </location>
</feature>
<feature type="compositionally biased region" description="Basic and acidic residues" evidence="1">
    <location>
        <begin position="1247"/>
        <end position="1280"/>
    </location>
</feature>
<feature type="region of interest" description="Disordered" evidence="1">
    <location>
        <begin position="209"/>
        <end position="394"/>
    </location>
</feature>
<feature type="compositionally biased region" description="Basic and acidic residues" evidence="1">
    <location>
        <begin position="1078"/>
        <end position="1099"/>
    </location>
</feature>
<feature type="compositionally biased region" description="Polar residues" evidence="1">
    <location>
        <begin position="366"/>
        <end position="387"/>
    </location>
</feature>
<proteinExistence type="predicted"/>
<feature type="compositionally biased region" description="Basic and acidic residues" evidence="1">
    <location>
        <begin position="766"/>
        <end position="788"/>
    </location>
</feature>
<feature type="region of interest" description="Disordered" evidence="1">
    <location>
        <begin position="431"/>
        <end position="677"/>
    </location>
</feature>
<dbReference type="EMBL" id="BLXT01004113">
    <property type="protein sequence ID" value="GFO09616.1"/>
    <property type="molecule type" value="Genomic_DNA"/>
</dbReference>
<evidence type="ECO:0008006" key="4">
    <source>
        <dbReference type="Google" id="ProtNLM"/>
    </source>
</evidence>
<feature type="compositionally biased region" description="Basic and acidic residues" evidence="1">
    <location>
        <begin position="1199"/>
        <end position="1218"/>
    </location>
</feature>
<feature type="compositionally biased region" description="Polar residues" evidence="1">
    <location>
        <begin position="1100"/>
        <end position="1111"/>
    </location>
</feature>
<accession>A0AAV4ASR9</accession>
<feature type="compositionally biased region" description="Basic and acidic residues" evidence="1">
    <location>
        <begin position="212"/>
        <end position="229"/>
    </location>
</feature>
<feature type="compositionally biased region" description="Polar residues" evidence="1">
    <location>
        <begin position="542"/>
        <end position="559"/>
    </location>
</feature>
<keyword evidence="3" id="KW-1185">Reference proteome</keyword>
<feature type="compositionally biased region" description="Basic and acidic residues" evidence="1">
    <location>
        <begin position="272"/>
        <end position="286"/>
    </location>
</feature>
<feature type="compositionally biased region" description="Basic and acidic residues" evidence="1">
    <location>
        <begin position="623"/>
        <end position="634"/>
    </location>
</feature>
<feature type="compositionally biased region" description="Basic and acidic residues" evidence="1">
    <location>
        <begin position="1161"/>
        <end position="1173"/>
    </location>
</feature>
<feature type="compositionally biased region" description="Low complexity" evidence="1">
    <location>
        <begin position="901"/>
        <end position="922"/>
    </location>
</feature>
<feature type="compositionally biased region" description="Basic and acidic residues" evidence="1">
    <location>
        <begin position="112"/>
        <end position="121"/>
    </location>
</feature>
<evidence type="ECO:0000313" key="2">
    <source>
        <dbReference type="EMBL" id="GFO09616.1"/>
    </source>
</evidence>
<feature type="compositionally biased region" description="Basic and acidic residues" evidence="1">
    <location>
        <begin position="820"/>
        <end position="832"/>
    </location>
</feature>
<sequence length="1295" mass="147506">MSFCVSHRSALDKNLRHLYSGLPSPVILRTSSTSGVLDGSLDIMDRVWEKHKRPPERFETKFQEYLPQYSARLPRAPAFRSVSPEEAREISHRLSRPTYMSAIRRQSAVRRGAAERAESRRSRATSGRVDSEYSEDVRDWRTLEAPRQDGDSKRKISYQDWSEEESGAYYYDDEGSSVVESNAEFRENYKTENNCERSSHVIDFSASPSSKKYYEKDETHRNDKLKRNNFDTVLPEATEDKKISEQFGNRKVVSGHTATGRRIRSESSSSEDESRNRQYDYRDRSTPEASNDSNHDKEHDSKKHRRSISSSSTSVTDSAQGVDSAPVPQAKSGVPPRKKISLLEQIMQARTPQRTRRTQRSKTYTDSGQYSNSFSRNAGKHNSSSHTEGYPKRLYKREPLNTRLKQSPYCEPMPQLYIVYTPVTHKREDIYVRDRANNGKSRTSYPDEWSLPRRRSQTAPGRAKTASSTGRNRRTIELQRSQERSGQRFDTKQLQTKQEYKNGSRGAAEPPSSSAKHGKNREPVRSKSVPPPEAVDVPKTGPSKSDTSRWRQSSFANSTKNDDDFNKSCAKGRQKHQDNNCSTSRSSFYFKKVPEQQKEKSTTKQKKGPEERVGSSELSSDDTNGKREDFDQVSRRRQSPRSTFTTPIRTEVHSEKFSTSKGSPDRTFHNLKTSDDIGDSEDVIHRVYYRGSDGALYYITPDDNSRRFASAEEMAKANRRLQKPTKANIIRNRMRWAPNNDKDLADPVRVIREVTGGHEGGYWQRRHGDDARGRVDYKSDDDNKERNRSSSGSSNEDNDENHLKIEQEKQEALAMKTKQKNKELKNKKDNWMKKGVIQSRKSLITTQPNSKHGSPTRNPASKKCVSNKNKLFARQRKKDENKINNQGDSHASFPQPRRKTQSPTQSPRSRSPSNDSLSSKSTVKSRSRSRSRESSPSRSRSRSRSSSSTLHSKSRSVSPPAKEPNKDAKLVHMSSPKGSTSSNEANQNIALGKIDSSTAENTISKNGYNGCEMSDDGNYRTKERSEKQNIDNNEREHVNTRQQEHVKPSETSRNTTNTPQDGEQENDIPPKQTDSEVDDTRIRGIVRELEQEEANRKATESPNSGRNSALDYSTGKGSREGRGDEYKDNFERGEDYHKSCTFSEDLEIAAEPSMYTHTRQTRGESEESARNDDQLTDNSQAYDTSENTTATVTYSIKDAGGREEIDTIKNNIERKENNEMSNPAFQKNPHSNKRLSQDHVTTTSRNDSAHHLDSEETSNESRKCYSSEHHSAFSNNDHKPTLTADEENEVQTKTR</sequence>
<comment type="caution">
    <text evidence="2">The sequence shown here is derived from an EMBL/GenBank/DDBJ whole genome shotgun (WGS) entry which is preliminary data.</text>
</comment>
<feature type="compositionally biased region" description="Basic and acidic residues" evidence="1">
    <location>
        <begin position="800"/>
        <end position="811"/>
    </location>
</feature>
<feature type="compositionally biased region" description="Polar residues" evidence="1">
    <location>
        <begin position="1220"/>
        <end position="1229"/>
    </location>
</feature>
<protein>
    <recommendedName>
        <fullName evidence="4">Serine/arginine repetitive matrix protein 2-like</fullName>
    </recommendedName>
</protein>
<feature type="compositionally biased region" description="Basic and acidic residues" evidence="1">
    <location>
        <begin position="650"/>
        <end position="675"/>
    </location>
</feature>
<feature type="compositionally biased region" description="Polar residues" evidence="1">
    <location>
        <begin position="839"/>
        <end position="869"/>
    </location>
</feature>
<feature type="compositionally biased region" description="Low complexity" evidence="1">
    <location>
        <begin position="936"/>
        <end position="958"/>
    </location>
</feature>
<feature type="compositionally biased region" description="Basic and acidic residues" evidence="1">
    <location>
        <begin position="1117"/>
        <end position="1138"/>
    </location>
</feature>